<dbReference type="AlphaFoldDB" id="A0A1R4B3P8"/>
<dbReference type="PANTHER" id="PTHR30413:SF10">
    <property type="entry name" value="CAPSULE POLYSACCHARIDE EXPORT INNER-MEMBRANE PROTEIN CTRC"/>
    <property type="match status" value="1"/>
</dbReference>
<dbReference type="GO" id="GO:0015774">
    <property type="term" value="P:polysaccharide transport"/>
    <property type="evidence" value="ECO:0007669"/>
    <property type="project" value="UniProtKB-KW"/>
</dbReference>
<feature type="transmembrane region" description="Helical" evidence="11">
    <location>
        <begin position="180"/>
        <end position="199"/>
    </location>
</feature>
<evidence type="ECO:0000256" key="11">
    <source>
        <dbReference type="RuleBase" id="RU361157"/>
    </source>
</evidence>
<keyword evidence="14" id="KW-1185">Reference proteome</keyword>
<evidence type="ECO:0000256" key="8">
    <source>
        <dbReference type="ARBA" id="ARBA00022989"/>
    </source>
</evidence>
<comment type="similarity">
    <text evidence="2 11">Belongs to the ABC-2 integral membrane protein family.</text>
</comment>
<dbReference type="RefSeq" id="WP_077313845.1">
    <property type="nucleotide sequence ID" value="NZ_AP024887.1"/>
</dbReference>
<dbReference type="STRING" id="1918946.VPAL9027_01508"/>
<evidence type="ECO:0000259" key="12">
    <source>
        <dbReference type="PROSITE" id="PS51012"/>
    </source>
</evidence>
<accession>A0A1R4B3P8</accession>
<proteinExistence type="inferred from homology"/>
<name>A0A1R4B3P8_9VIBR</name>
<sequence length="268" mass="30877">MKFLSFLSSFYKNKNLIYQLTKRDILSRYRGSAIGLTWSIITPLLMLTLYTFVFSYVFKARWGEAPQLPKEMYALVLYTGMILHGLFSDCLNRSPTVLISNTSYIKKVVFPIEILNWVTLFSALFQAVISFVILFIATILIQGSLSYTSLLLPILLIPFLLLTLGVGWFVSALSVYFRDVIHLTGILTTILMFASPIFYPVSILPEKLRVFIYMNPLTYFIEEARNVIIWGKFINYNSYIIVLTLSILTAFLGYFFFQRVRKGFADVL</sequence>
<dbReference type="EMBL" id="FUFT01000003">
    <property type="protein sequence ID" value="SJL83540.1"/>
    <property type="molecule type" value="Genomic_DNA"/>
</dbReference>
<keyword evidence="7" id="KW-0972">Capsule biogenesis/degradation</keyword>
<reference evidence="13 14" key="1">
    <citation type="submission" date="2017-02" db="EMBL/GenBank/DDBJ databases">
        <authorList>
            <person name="Peterson S.W."/>
        </authorList>
    </citation>
    <scope>NUCLEOTIDE SEQUENCE [LARGE SCALE GENOMIC DNA]</scope>
    <source>
        <strain evidence="13 14">CECT 9027</strain>
    </source>
</reference>
<keyword evidence="8 11" id="KW-1133">Transmembrane helix</keyword>
<comment type="subcellular location">
    <subcellularLocation>
        <location evidence="11">Cell inner membrane</location>
        <topology evidence="11">Multi-pass membrane protein</topology>
    </subcellularLocation>
    <subcellularLocation>
        <location evidence="1">Cell membrane</location>
        <topology evidence="1">Multi-pass membrane protein</topology>
    </subcellularLocation>
</comment>
<evidence type="ECO:0000256" key="2">
    <source>
        <dbReference type="ARBA" id="ARBA00007783"/>
    </source>
</evidence>
<protein>
    <recommendedName>
        <fullName evidence="11">Transport permease protein</fullName>
    </recommendedName>
</protein>
<dbReference type="PANTHER" id="PTHR30413">
    <property type="entry name" value="INNER MEMBRANE TRANSPORT PERMEASE"/>
    <property type="match status" value="1"/>
</dbReference>
<dbReference type="InterPro" id="IPR000412">
    <property type="entry name" value="ABC_2_transport"/>
</dbReference>
<dbReference type="InterPro" id="IPR047817">
    <property type="entry name" value="ABC2_TM_bact-type"/>
</dbReference>
<dbReference type="PROSITE" id="PS51012">
    <property type="entry name" value="ABC_TM2"/>
    <property type="match status" value="1"/>
</dbReference>
<keyword evidence="5" id="KW-0762">Sugar transport</keyword>
<keyword evidence="6 11" id="KW-0812">Transmembrane</keyword>
<evidence type="ECO:0000256" key="9">
    <source>
        <dbReference type="ARBA" id="ARBA00023047"/>
    </source>
</evidence>
<dbReference type="InterPro" id="IPR013525">
    <property type="entry name" value="ABC2_TM"/>
</dbReference>
<evidence type="ECO:0000256" key="4">
    <source>
        <dbReference type="ARBA" id="ARBA00022475"/>
    </source>
</evidence>
<dbReference type="GO" id="GO:0015920">
    <property type="term" value="P:lipopolysaccharide transport"/>
    <property type="evidence" value="ECO:0007669"/>
    <property type="project" value="TreeGrafter"/>
</dbReference>
<evidence type="ECO:0000256" key="6">
    <source>
        <dbReference type="ARBA" id="ARBA00022692"/>
    </source>
</evidence>
<dbReference type="PRINTS" id="PR00164">
    <property type="entry name" value="ABC2TRNSPORT"/>
</dbReference>
<evidence type="ECO:0000313" key="14">
    <source>
        <dbReference type="Proteomes" id="UP000189475"/>
    </source>
</evidence>
<keyword evidence="3 11" id="KW-0813">Transport</keyword>
<keyword evidence="9" id="KW-0625">Polysaccharide transport</keyword>
<evidence type="ECO:0000256" key="1">
    <source>
        <dbReference type="ARBA" id="ARBA00004651"/>
    </source>
</evidence>
<dbReference type="GO" id="GO:0043190">
    <property type="term" value="C:ATP-binding cassette (ABC) transporter complex"/>
    <property type="evidence" value="ECO:0007669"/>
    <property type="project" value="InterPro"/>
</dbReference>
<feature type="domain" description="ABC transmembrane type-2" evidence="12">
    <location>
        <begin position="34"/>
        <end position="260"/>
    </location>
</feature>
<keyword evidence="4 11" id="KW-1003">Cell membrane</keyword>
<feature type="transmembrane region" description="Helical" evidence="11">
    <location>
        <begin position="147"/>
        <end position="173"/>
    </location>
</feature>
<evidence type="ECO:0000256" key="7">
    <source>
        <dbReference type="ARBA" id="ARBA00022903"/>
    </source>
</evidence>
<evidence type="ECO:0000313" key="13">
    <source>
        <dbReference type="EMBL" id="SJL83540.1"/>
    </source>
</evidence>
<feature type="transmembrane region" description="Helical" evidence="11">
    <location>
        <begin position="33"/>
        <end position="53"/>
    </location>
</feature>
<dbReference type="OrthoDB" id="9786910at2"/>
<feature type="transmembrane region" description="Helical" evidence="11">
    <location>
        <begin position="114"/>
        <end position="141"/>
    </location>
</feature>
<dbReference type="PIRSF" id="PIRSF006648">
    <property type="entry name" value="DrrB"/>
    <property type="match status" value="1"/>
</dbReference>
<organism evidence="13 14">
    <name type="scientific">Vibrio palustris</name>
    <dbReference type="NCBI Taxonomy" id="1918946"/>
    <lineage>
        <taxon>Bacteria</taxon>
        <taxon>Pseudomonadati</taxon>
        <taxon>Pseudomonadota</taxon>
        <taxon>Gammaproteobacteria</taxon>
        <taxon>Vibrionales</taxon>
        <taxon>Vibrionaceae</taxon>
        <taxon>Vibrio</taxon>
    </lineage>
</organism>
<dbReference type="Pfam" id="PF01061">
    <property type="entry name" value="ABC2_membrane"/>
    <property type="match status" value="1"/>
</dbReference>
<evidence type="ECO:0000256" key="5">
    <source>
        <dbReference type="ARBA" id="ARBA00022597"/>
    </source>
</evidence>
<keyword evidence="10 11" id="KW-0472">Membrane</keyword>
<dbReference type="GO" id="GO:0140359">
    <property type="term" value="F:ABC-type transporter activity"/>
    <property type="evidence" value="ECO:0007669"/>
    <property type="project" value="InterPro"/>
</dbReference>
<feature type="transmembrane region" description="Helical" evidence="11">
    <location>
        <begin position="73"/>
        <end position="93"/>
    </location>
</feature>
<evidence type="ECO:0000256" key="3">
    <source>
        <dbReference type="ARBA" id="ARBA00022448"/>
    </source>
</evidence>
<dbReference type="Proteomes" id="UP000189475">
    <property type="component" value="Unassembled WGS sequence"/>
</dbReference>
<evidence type="ECO:0000256" key="10">
    <source>
        <dbReference type="ARBA" id="ARBA00023136"/>
    </source>
</evidence>
<feature type="transmembrane region" description="Helical" evidence="11">
    <location>
        <begin position="236"/>
        <end position="257"/>
    </location>
</feature>
<gene>
    <name evidence="13" type="primary">tagG</name>
    <name evidence="13" type="ORF">VPAL9027_01508</name>
</gene>